<dbReference type="AlphaFoldDB" id="A0AAJ8LUY7"/>
<dbReference type="GO" id="GO:0016747">
    <property type="term" value="F:acyltransferase activity, transferring groups other than amino-acyl groups"/>
    <property type="evidence" value="ECO:0007669"/>
    <property type="project" value="InterPro"/>
</dbReference>
<accession>A0AAJ8LUY7</accession>
<keyword evidence="2" id="KW-0012">Acyltransferase</keyword>
<dbReference type="RefSeq" id="WP_187254441.1">
    <property type="nucleotide sequence ID" value="NZ_CP144914.1"/>
</dbReference>
<organism evidence="2 3">
    <name type="scientific">Alkalicoccus halolimnae</name>
    <dbReference type="NCBI Taxonomy" id="1667239"/>
    <lineage>
        <taxon>Bacteria</taxon>
        <taxon>Bacillati</taxon>
        <taxon>Bacillota</taxon>
        <taxon>Bacilli</taxon>
        <taxon>Bacillales</taxon>
        <taxon>Bacillaceae</taxon>
        <taxon>Alkalicoccus</taxon>
    </lineage>
</organism>
<dbReference type="InterPro" id="IPR016181">
    <property type="entry name" value="Acyl_CoA_acyltransferase"/>
</dbReference>
<feature type="domain" description="N-acetyltransferase" evidence="1">
    <location>
        <begin position="1"/>
        <end position="175"/>
    </location>
</feature>
<dbReference type="Pfam" id="PF00583">
    <property type="entry name" value="Acetyltransf_1"/>
    <property type="match status" value="1"/>
</dbReference>
<dbReference type="PROSITE" id="PS51186">
    <property type="entry name" value="GNAT"/>
    <property type="match status" value="1"/>
</dbReference>
<dbReference type="InterPro" id="IPR000182">
    <property type="entry name" value="GNAT_dom"/>
</dbReference>
<dbReference type="Gene3D" id="3.40.630.30">
    <property type="match status" value="1"/>
</dbReference>
<name>A0AAJ8LUY7_9BACI</name>
<dbReference type="EMBL" id="CP144914">
    <property type="protein sequence ID" value="WWD78789.1"/>
    <property type="molecule type" value="Genomic_DNA"/>
</dbReference>
<dbReference type="CDD" id="cd04301">
    <property type="entry name" value="NAT_SF"/>
    <property type="match status" value="1"/>
</dbReference>
<evidence type="ECO:0000313" key="2">
    <source>
        <dbReference type="EMBL" id="WWD78789.1"/>
    </source>
</evidence>
<proteinExistence type="predicted"/>
<evidence type="ECO:0000259" key="1">
    <source>
        <dbReference type="PROSITE" id="PS51186"/>
    </source>
</evidence>
<dbReference type="EC" id="2.3.1.-" evidence="2"/>
<keyword evidence="3" id="KW-1185">Reference proteome</keyword>
<dbReference type="SUPFAM" id="SSF55729">
    <property type="entry name" value="Acyl-CoA N-acyltransferases (Nat)"/>
    <property type="match status" value="1"/>
</dbReference>
<reference evidence="2 3" key="1">
    <citation type="submission" date="2024-01" db="EMBL/GenBank/DDBJ databases">
        <title>Complete Genome Sequence of Alkalicoccus halolimnae BZ-SZ-XJ29T, a Moderately Halophilic Bacterium Isolated from a Salt Lake.</title>
        <authorList>
            <person name="Zhao B."/>
        </authorList>
    </citation>
    <scope>NUCLEOTIDE SEQUENCE [LARGE SCALE GENOMIC DNA]</scope>
    <source>
        <strain evidence="2 3">BZ-SZ-XJ29</strain>
    </source>
</reference>
<dbReference type="KEGG" id="ahal:FTX54_010150"/>
<gene>
    <name evidence="2" type="ORF">FTX54_010150</name>
</gene>
<protein>
    <submittedName>
        <fullName evidence="2">GNAT family N-acetyltransferase</fullName>
        <ecNumber evidence="2">2.3.1.-</ecNumber>
    </submittedName>
</protein>
<dbReference type="Proteomes" id="UP000321816">
    <property type="component" value="Chromosome"/>
</dbReference>
<sequence>MNIRRASADDYSGIARVHVDNWLNTYKEIFPAEVLNTWTYETREVRWKKSLPKALSGGTMTFVAEEKGTILAFALAGTMRDARLRMRYTGEIYGVFVHPEHQGRGLGRKLFEACAEHLLSFDHARAALWTLENNPDRDFFETVGGKKVYDAPAEIGGHSYTKVAYGWDDLEKFQKHQLKLN</sequence>
<keyword evidence="2" id="KW-0808">Transferase</keyword>
<evidence type="ECO:0000313" key="3">
    <source>
        <dbReference type="Proteomes" id="UP000321816"/>
    </source>
</evidence>